<reference evidence="3" key="1">
    <citation type="submission" date="2021-01" db="EMBL/GenBank/DDBJ databases">
        <authorList>
            <consortium name="Genoscope - CEA"/>
            <person name="William W."/>
        </authorList>
    </citation>
    <scope>NUCLEOTIDE SEQUENCE</scope>
</reference>
<evidence type="ECO:0000313" key="3">
    <source>
        <dbReference type="EMBL" id="CAF1706656.1"/>
    </source>
</evidence>
<dbReference type="GO" id="GO:0004867">
    <property type="term" value="F:serine-type endopeptidase inhibitor activity"/>
    <property type="evidence" value="ECO:0007669"/>
    <property type="project" value="InterPro"/>
</dbReference>
<evidence type="ECO:0000259" key="2">
    <source>
        <dbReference type="Pfam" id="PF00079"/>
    </source>
</evidence>
<dbReference type="SUPFAM" id="SSF56574">
    <property type="entry name" value="Serpins"/>
    <property type="match status" value="1"/>
</dbReference>
<name>A0A816IDJ4_BRANA</name>
<proteinExistence type="inferred from homology"/>
<dbReference type="InterPro" id="IPR000215">
    <property type="entry name" value="Serpin_fam"/>
</dbReference>
<dbReference type="GO" id="GO:0005615">
    <property type="term" value="C:extracellular space"/>
    <property type="evidence" value="ECO:0007669"/>
    <property type="project" value="InterPro"/>
</dbReference>
<dbReference type="Proteomes" id="UP001295469">
    <property type="component" value="Chromosome C03"/>
</dbReference>
<dbReference type="Pfam" id="PF00079">
    <property type="entry name" value="Serpin"/>
    <property type="match status" value="1"/>
</dbReference>
<comment type="similarity">
    <text evidence="1">Belongs to the serpin family.</text>
</comment>
<organism evidence="3">
    <name type="scientific">Brassica napus</name>
    <name type="common">Rape</name>
    <dbReference type="NCBI Taxonomy" id="3708"/>
    <lineage>
        <taxon>Eukaryota</taxon>
        <taxon>Viridiplantae</taxon>
        <taxon>Streptophyta</taxon>
        <taxon>Embryophyta</taxon>
        <taxon>Tracheophyta</taxon>
        <taxon>Spermatophyta</taxon>
        <taxon>Magnoliopsida</taxon>
        <taxon>eudicotyledons</taxon>
        <taxon>Gunneridae</taxon>
        <taxon>Pentapetalae</taxon>
        <taxon>rosids</taxon>
        <taxon>malvids</taxon>
        <taxon>Brassicales</taxon>
        <taxon>Brassicaceae</taxon>
        <taxon>Brassiceae</taxon>
        <taxon>Brassica</taxon>
    </lineage>
</organism>
<dbReference type="InterPro" id="IPR023796">
    <property type="entry name" value="Serpin_dom"/>
</dbReference>
<dbReference type="PANTHER" id="PTHR11461">
    <property type="entry name" value="SERINE PROTEASE INHIBITOR, SERPIN"/>
    <property type="match status" value="1"/>
</dbReference>
<dbReference type="InterPro" id="IPR036186">
    <property type="entry name" value="Serpin_sf"/>
</dbReference>
<gene>
    <name evidence="3" type="ORF">DARMORV10_C03P59230.1</name>
</gene>
<dbReference type="Gene3D" id="3.30.497.10">
    <property type="entry name" value="Antithrombin, subunit I, domain 2"/>
    <property type="match status" value="1"/>
</dbReference>
<dbReference type="AlphaFoldDB" id="A0A816IDJ4"/>
<dbReference type="PANTHER" id="PTHR11461:SF321">
    <property type="entry name" value="SERPIN-Z1"/>
    <property type="match status" value="1"/>
</dbReference>
<dbReference type="InterPro" id="IPR042178">
    <property type="entry name" value="Serpin_sf_1"/>
</dbReference>
<accession>A0A816IDJ4</accession>
<protein>
    <submittedName>
        <fullName evidence="3">(rape) hypothetical protein</fullName>
    </submittedName>
</protein>
<feature type="domain" description="Serpin" evidence="2">
    <location>
        <begin position="9"/>
        <end position="131"/>
    </location>
</feature>
<evidence type="ECO:0000256" key="1">
    <source>
        <dbReference type="ARBA" id="ARBA00009500"/>
    </source>
</evidence>
<sequence>MDLREAMRKQNDVAVNLSMNVLSSATKDSNVIFSPASINSAITMHAAGPGGESIASEILSFLRSSSIEELKTIFREISSVVFADHSASGGSKITAANGLWIEKSLTVDPKFKDLFENFFNAVYAPVDFRSKVKFHLLFRKLGFHPPRKI</sequence>
<dbReference type="EMBL" id="HG994367">
    <property type="protein sequence ID" value="CAF1706656.1"/>
    <property type="molecule type" value="Genomic_DNA"/>
</dbReference>